<proteinExistence type="predicted"/>
<reference evidence="2 3" key="1">
    <citation type="submission" date="2015-05" db="EMBL/GenBank/DDBJ databases">
        <authorList>
            <person name="Wang D.B."/>
            <person name="Wang M."/>
        </authorList>
    </citation>
    <scope>NUCLEOTIDE SEQUENCE [LARGE SCALE GENOMIC DNA]</scope>
    <source>
        <strain evidence="2">VL1</strain>
    </source>
</reference>
<sequence length="331" mass="36527">MALTRIASIIATALTGLTIIPALVFTFLSFRLRTFKRDPTKPWVFFLRAAFVTYSLWTILYTAARGYEIEHLDNRDPDTDWRRNIYLTAPILAQISTWMLLVAQSLLLCTFWELLFAIQIPQAGGHTSRPRFARLAVHCFTALLIILAIAQFGLAVDADRSVYDDATSSPFVVPTQGQGGSNRIAANRMLVAIAALLLIGTVGLVIVSAFACARRGRGKYLRRSPVFALIGGVLLVIVLSWDIARAALWVLLDKDMSSRSFPVWEPILTAVIRWIMLGILIMLCTLAKERDSESWAARKGPKGEMIVAPALPKCARAESWAGSSESGRGSM</sequence>
<keyword evidence="1" id="KW-0472">Membrane</keyword>
<keyword evidence="3" id="KW-1185">Reference proteome</keyword>
<keyword evidence="1" id="KW-0812">Transmembrane</keyword>
<feature type="transmembrane region" description="Helical" evidence="1">
    <location>
        <begin position="84"/>
        <end position="111"/>
    </location>
</feature>
<name>A0A0G4LM74_VERLO</name>
<protein>
    <submittedName>
        <fullName evidence="2">Uncharacterized protein</fullName>
    </submittedName>
</protein>
<feature type="transmembrane region" description="Helical" evidence="1">
    <location>
        <begin position="132"/>
        <end position="154"/>
    </location>
</feature>
<dbReference type="EMBL" id="CVQH01015224">
    <property type="protein sequence ID" value="CRK23103.1"/>
    <property type="molecule type" value="Genomic_DNA"/>
</dbReference>
<feature type="transmembrane region" description="Helical" evidence="1">
    <location>
        <begin position="189"/>
        <end position="213"/>
    </location>
</feature>
<feature type="transmembrane region" description="Helical" evidence="1">
    <location>
        <begin position="267"/>
        <end position="287"/>
    </location>
</feature>
<dbReference type="Proteomes" id="UP000044602">
    <property type="component" value="Unassembled WGS sequence"/>
</dbReference>
<gene>
    <name evidence="2" type="ORF">BN1708_013614</name>
</gene>
<keyword evidence="1" id="KW-1133">Transmembrane helix</keyword>
<accession>A0A0G4LM74</accession>
<feature type="transmembrane region" description="Helical" evidence="1">
    <location>
        <begin position="42"/>
        <end position="64"/>
    </location>
</feature>
<organism evidence="2 3">
    <name type="scientific">Verticillium longisporum</name>
    <name type="common">Verticillium dahliae var. longisporum</name>
    <dbReference type="NCBI Taxonomy" id="100787"/>
    <lineage>
        <taxon>Eukaryota</taxon>
        <taxon>Fungi</taxon>
        <taxon>Dikarya</taxon>
        <taxon>Ascomycota</taxon>
        <taxon>Pezizomycotina</taxon>
        <taxon>Sordariomycetes</taxon>
        <taxon>Hypocreomycetidae</taxon>
        <taxon>Glomerellales</taxon>
        <taxon>Plectosphaerellaceae</taxon>
        <taxon>Verticillium</taxon>
    </lineage>
</organism>
<evidence type="ECO:0000313" key="3">
    <source>
        <dbReference type="Proteomes" id="UP000044602"/>
    </source>
</evidence>
<feature type="transmembrane region" description="Helical" evidence="1">
    <location>
        <begin position="6"/>
        <end position="30"/>
    </location>
</feature>
<evidence type="ECO:0000256" key="1">
    <source>
        <dbReference type="SAM" id="Phobius"/>
    </source>
</evidence>
<dbReference type="AlphaFoldDB" id="A0A0G4LM74"/>
<evidence type="ECO:0000313" key="2">
    <source>
        <dbReference type="EMBL" id="CRK23103.1"/>
    </source>
</evidence>
<feature type="transmembrane region" description="Helical" evidence="1">
    <location>
        <begin position="225"/>
        <end position="247"/>
    </location>
</feature>